<dbReference type="RefSeq" id="WP_185906169.1">
    <property type="nucleotide sequence ID" value="NZ_JACMSE010000014.1"/>
</dbReference>
<dbReference type="AlphaFoldDB" id="A0A842JJ21"/>
<accession>A0A842JJ21</accession>
<reference evidence="1 2" key="1">
    <citation type="submission" date="2020-08" db="EMBL/GenBank/DDBJ databases">
        <authorList>
            <person name="Liu C."/>
            <person name="Sun Q."/>
        </authorList>
    </citation>
    <scope>NUCLEOTIDE SEQUENCE [LARGE SCALE GENOMIC DNA]</scope>
    <source>
        <strain evidence="1 2">N22</strain>
    </source>
</reference>
<evidence type="ECO:0000313" key="2">
    <source>
        <dbReference type="Proteomes" id="UP000587396"/>
    </source>
</evidence>
<dbReference type="InterPro" id="IPR010298">
    <property type="entry name" value="YacP-like"/>
</dbReference>
<protein>
    <submittedName>
        <fullName evidence="1">NYN domain-containing protein</fullName>
    </submittedName>
</protein>
<keyword evidence="2" id="KW-1185">Reference proteome</keyword>
<dbReference type="Proteomes" id="UP000587396">
    <property type="component" value="Unassembled WGS sequence"/>
</dbReference>
<comment type="caution">
    <text evidence="1">The sequence shown here is derived from an EMBL/GenBank/DDBJ whole genome shotgun (WGS) entry which is preliminary data.</text>
</comment>
<gene>
    <name evidence="1" type="ORF">H7313_14140</name>
</gene>
<proteinExistence type="predicted"/>
<name>A0A842JJ21_9ACTN</name>
<evidence type="ECO:0000313" key="1">
    <source>
        <dbReference type="EMBL" id="MBC2890471.1"/>
    </source>
</evidence>
<dbReference type="Pfam" id="PF05991">
    <property type="entry name" value="NYN_YacP"/>
    <property type="match status" value="1"/>
</dbReference>
<dbReference type="EMBL" id="JACMSE010000014">
    <property type="protein sequence ID" value="MBC2890471.1"/>
    <property type="molecule type" value="Genomic_DNA"/>
</dbReference>
<sequence>MRYYIDGYNVTKRDPSTRNLSIEEQRDALERRLRIDAGRALGRASYTIVWDGAGGEGVVREPDPHVAFTRKPTADDAIVERVRGAKERVGVVTSDRGLAERCRAVALHGVDVLPSERLFAQANGAAKKRKGAPLPRDVGIPANANEINRELKKIWGIED</sequence>
<organism evidence="1 2">
    <name type="scientific">Gordonibacter massiliensis</name>
    <name type="common">ex Traore et al. 2017</name>
    <dbReference type="NCBI Taxonomy" id="1841863"/>
    <lineage>
        <taxon>Bacteria</taxon>
        <taxon>Bacillati</taxon>
        <taxon>Actinomycetota</taxon>
        <taxon>Coriobacteriia</taxon>
        <taxon>Eggerthellales</taxon>
        <taxon>Eggerthellaceae</taxon>
        <taxon>Gordonibacter</taxon>
    </lineage>
</organism>